<proteinExistence type="predicted"/>
<dbReference type="STRING" id="1034346.GCA_000313565_01646"/>
<feature type="transmembrane region" description="Helical" evidence="1">
    <location>
        <begin position="120"/>
        <end position="140"/>
    </location>
</feature>
<dbReference type="GO" id="GO:0080120">
    <property type="term" value="P:CAAX-box protein maturation"/>
    <property type="evidence" value="ECO:0007669"/>
    <property type="project" value="UniProtKB-ARBA"/>
</dbReference>
<feature type="transmembrane region" description="Helical" evidence="1">
    <location>
        <begin position="41"/>
        <end position="60"/>
    </location>
</feature>
<dbReference type="EMBL" id="QJKH01000004">
    <property type="protein sequence ID" value="PXX80148.1"/>
    <property type="molecule type" value="Genomic_DNA"/>
</dbReference>
<dbReference type="RefSeq" id="WP_022937950.1">
    <property type="nucleotide sequence ID" value="NZ_CABKRQ010000004.1"/>
</dbReference>
<protein>
    <recommendedName>
        <fullName evidence="2">CAAX prenyl protease 2/Lysostaphin resistance protein A-like domain-containing protein</fullName>
    </recommendedName>
</protein>
<feature type="transmembrane region" description="Helical" evidence="1">
    <location>
        <begin position="176"/>
        <end position="197"/>
    </location>
</feature>
<evidence type="ECO:0000256" key="1">
    <source>
        <dbReference type="SAM" id="Phobius"/>
    </source>
</evidence>
<organism evidence="3 4">
    <name type="scientific">Dielma fastidiosa</name>
    <dbReference type="NCBI Taxonomy" id="1034346"/>
    <lineage>
        <taxon>Bacteria</taxon>
        <taxon>Bacillati</taxon>
        <taxon>Bacillota</taxon>
        <taxon>Erysipelotrichia</taxon>
        <taxon>Erysipelotrichales</taxon>
        <taxon>Erysipelotrichaceae</taxon>
        <taxon>Dielma</taxon>
    </lineage>
</organism>
<dbReference type="InterPro" id="IPR003675">
    <property type="entry name" value="Rce1/LyrA-like_dom"/>
</dbReference>
<feature type="transmembrane region" description="Helical" evidence="1">
    <location>
        <begin position="80"/>
        <end position="100"/>
    </location>
</feature>
<dbReference type="Proteomes" id="UP000247612">
    <property type="component" value="Unassembled WGS sequence"/>
</dbReference>
<comment type="caution">
    <text evidence="3">The sequence shown here is derived from an EMBL/GenBank/DDBJ whole genome shotgun (WGS) entry which is preliminary data.</text>
</comment>
<sequence length="222" mass="25487">MSTRKIHFTLLMSVLLWAVLTNAWGTSALVFGTLPNQWDNYLYGYLSRLVWALPFILLIIKYSDQLLVDFKALFTQRPDWRSVCIVYLLITFYLLAGMAANHGGFWVNHELNLLQELPKFLIVGFSEEIVYRGWGMNVLAASMRKNKANLIASGYFVLLHFPSYFIHWYLEGSLALSVMLTQAVYVLILGLVFGYLFKKSKNILPAMLIHFWSDFGSILLIG</sequence>
<accession>A0A318KTI0</accession>
<keyword evidence="4" id="KW-1185">Reference proteome</keyword>
<feature type="domain" description="CAAX prenyl protease 2/Lysostaphin resistance protein A-like" evidence="2">
    <location>
        <begin position="117"/>
        <end position="215"/>
    </location>
</feature>
<reference evidence="3 4" key="1">
    <citation type="submission" date="2018-05" db="EMBL/GenBank/DDBJ databases">
        <title>Genomic Encyclopedia of Type Strains, Phase IV (KMG-IV): sequencing the most valuable type-strain genomes for metagenomic binning, comparative biology and taxonomic classification.</title>
        <authorList>
            <person name="Goeker M."/>
        </authorList>
    </citation>
    <scope>NUCLEOTIDE SEQUENCE [LARGE SCALE GENOMIC DNA]</scope>
    <source>
        <strain evidence="3 4">JC118</strain>
    </source>
</reference>
<feature type="transmembrane region" description="Helical" evidence="1">
    <location>
        <begin position="152"/>
        <end position="170"/>
    </location>
</feature>
<gene>
    <name evidence="3" type="ORF">DES51_104153</name>
</gene>
<evidence type="ECO:0000313" key="3">
    <source>
        <dbReference type="EMBL" id="PXX80148.1"/>
    </source>
</evidence>
<keyword evidence="1" id="KW-0472">Membrane</keyword>
<dbReference type="AlphaFoldDB" id="A0A318KTI0"/>
<evidence type="ECO:0000313" key="4">
    <source>
        <dbReference type="Proteomes" id="UP000247612"/>
    </source>
</evidence>
<evidence type="ECO:0000259" key="2">
    <source>
        <dbReference type="Pfam" id="PF02517"/>
    </source>
</evidence>
<dbReference type="GO" id="GO:0004175">
    <property type="term" value="F:endopeptidase activity"/>
    <property type="evidence" value="ECO:0007669"/>
    <property type="project" value="UniProtKB-ARBA"/>
</dbReference>
<keyword evidence="1" id="KW-1133">Transmembrane helix</keyword>
<name>A0A318KTI0_9FIRM</name>
<keyword evidence="1" id="KW-0812">Transmembrane</keyword>
<dbReference type="Pfam" id="PF02517">
    <property type="entry name" value="Rce1-like"/>
    <property type="match status" value="1"/>
</dbReference>